<accession>A0A5C6BYL5</accession>
<feature type="chain" id="PRO_5022878944" evidence="1">
    <location>
        <begin position="22"/>
        <end position="422"/>
    </location>
</feature>
<dbReference type="OrthoDB" id="262522at2"/>
<feature type="signal peptide" evidence="1">
    <location>
        <begin position="1"/>
        <end position="21"/>
    </location>
</feature>
<dbReference type="Proteomes" id="UP000319908">
    <property type="component" value="Unassembled WGS sequence"/>
</dbReference>
<organism evidence="2 3">
    <name type="scientific">Allorhodopirellula heiligendammensis</name>
    <dbReference type="NCBI Taxonomy" id="2714739"/>
    <lineage>
        <taxon>Bacteria</taxon>
        <taxon>Pseudomonadati</taxon>
        <taxon>Planctomycetota</taxon>
        <taxon>Planctomycetia</taxon>
        <taxon>Pirellulales</taxon>
        <taxon>Pirellulaceae</taxon>
        <taxon>Allorhodopirellula</taxon>
    </lineage>
</organism>
<evidence type="ECO:0000313" key="3">
    <source>
        <dbReference type="Proteomes" id="UP000319908"/>
    </source>
</evidence>
<name>A0A5C6BYL5_9BACT</name>
<evidence type="ECO:0000313" key="2">
    <source>
        <dbReference type="EMBL" id="TWU16551.1"/>
    </source>
</evidence>
<evidence type="ECO:0000256" key="1">
    <source>
        <dbReference type="SAM" id="SignalP"/>
    </source>
</evidence>
<proteinExistence type="predicted"/>
<keyword evidence="3" id="KW-1185">Reference proteome</keyword>
<sequence>MTLVCIAASATVILTSLPVYAADDFSWSPPLGAVAETTADDALIVVLITNDVAGDAPWKGLSAKRELCWCERSFRRSVARIPAGYFNPAAPIQFQHWAIGLPPIVTGGGGQDIERAISIVTDGQYRVLALSVGVPDGDDLTRLIEDAEDTRLLMRRYSTERNEMTQQLADRTRGRLTRMWQIELDERLAALGETDVDPVTDLLVQTELLTSKVTLQLVPIASQLQGVYLKDVQMRFGLTDASDLKRLVILEQHSDTRAAWATTLLPFIVGADLRLLYTDIAEIVWHRSVMPIERSDQDATSATTLADWVLQRGDNDSFAFRISTPLMSQRDPSQRFEVADVARRRGLGWQDLDDAINAGPIRQVTPGELAAWLSQTQGKPLDLEHPTRVRFLFFRSSKDSPYPIREGSPPGRAITMIRQVQK</sequence>
<keyword evidence="1" id="KW-0732">Signal</keyword>
<dbReference type="EMBL" id="SJPU01000002">
    <property type="protein sequence ID" value="TWU16551.1"/>
    <property type="molecule type" value="Genomic_DNA"/>
</dbReference>
<reference evidence="2 3" key="1">
    <citation type="journal article" date="2020" name="Antonie Van Leeuwenhoek">
        <title>Rhodopirellula heiligendammensis sp. nov., Rhodopirellula pilleata sp. nov., and Rhodopirellula solitaria sp. nov. isolated from natural or artificial marine surfaces in Northern Germany and California, USA, and emended description of the genus Rhodopirellula.</title>
        <authorList>
            <person name="Kallscheuer N."/>
            <person name="Wiegand S."/>
            <person name="Jogler M."/>
            <person name="Boedeker C."/>
            <person name="Peeters S.H."/>
            <person name="Rast P."/>
            <person name="Heuer A."/>
            <person name="Jetten M.S.M."/>
            <person name="Rohde M."/>
            <person name="Jogler C."/>
        </authorList>
    </citation>
    <scope>NUCLEOTIDE SEQUENCE [LARGE SCALE GENOMIC DNA]</scope>
    <source>
        <strain evidence="2 3">Poly21</strain>
    </source>
</reference>
<protein>
    <submittedName>
        <fullName evidence="2">Uncharacterized protein</fullName>
    </submittedName>
</protein>
<gene>
    <name evidence="2" type="ORF">Poly21_37560</name>
</gene>
<comment type="caution">
    <text evidence="2">The sequence shown here is derived from an EMBL/GenBank/DDBJ whole genome shotgun (WGS) entry which is preliminary data.</text>
</comment>
<dbReference type="RefSeq" id="WP_146408175.1">
    <property type="nucleotide sequence ID" value="NZ_SJPU01000002.1"/>
</dbReference>
<dbReference type="AlphaFoldDB" id="A0A5C6BYL5"/>